<evidence type="ECO:0000256" key="11">
    <source>
        <dbReference type="ARBA" id="ARBA00042320"/>
    </source>
</evidence>
<evidence type="ECO:0000256" key="7">
    <source>
        <dbReference type="ARBA" id="ARBA00024631"/>
    </source>
</evidence>
<organism evidence="16 17">
    <name type="scientific">Priapulus caudatus</name>
    <name type="common">Priapulid worm</name>
    <dbReference type="NCBI Taxonomy" id="37621"/>
    <lineage>
        <taxon>Eukaryota</taxon>
        <taxon>Metazoa</taxon>
        <taxon>Ecdysozoa</taxon>
        <taxon>Scalidophora</taxon>
        <taxon>Priapulida</taxon>
        <taxon>Priapulimorpha</taxon>
        <taxon>Priapulimorphida</taxon>
        <taxon>Priapulidae</taxon>
        <taxon>Priapulus</taxon>
    </lineage>
</organism>
<comment type="catalytic activity">
    <reaction evidence="8">
        <text>a 1,2-diacyl-sn-glycero-3-phospho-(1D-myo-inositol)(in) = a 1,2-diacyl-sn-glycero-3-phospho-(1D-myo-inositol)(out)</text>
        <dbReference type="Rhea" id="RHEA:38691"/>
        <dbReference type="ChEBI" id="CHEBI:57880"/>
    </reaction>
</comment>
<evidence type="ECO:0000313" key="16">
    <source>
        <dbReference type="Proteomes" id="UP000695022"/>
    </source>
</evidence>
<dbReference type="Proteomes" id="UP000695022">
    <property type="component" value="Unplaced"/>
</dbReference>
<reference evidence="17 18" key="1">
    <citation type="submission" date="2025-05" db="UniProtKB">
        <authorList>
            <consortium name="RefSeq"/>
        </authorList>
    </citation>
    <scope>IDENTIFICATION</scope>
</reference>
<evidence type="ECO:0000256" key="8">
    <source>
        <dbReference type="ARBA" id="ARBA00035895"/>
    </source>
</evidence>
<evidence type="ECO:0000256" key="10">
    <source>
        <dbReference type="ARBA" id="ARBA00040905"/>
    </source>
</evidence>
<accession>A0ABM1F9P2</accession>
<evidence type="ECO:0000256" key="2">
    <source>
        <dbReference type="ARBA" id="ARBA00009310"/>
    </source>
</evidence>
<evidence type="ECO:0000256" key="5">
    <source>
        <dbReference type="ARBA" id="ARBA00023136"/>
    </source>
</evidence>
<evidence type="ECO:0000313" key="17">
    <source>
        <dbReference type="RefSeq" id="XP_014681163.1"/>
    </source>
</evidence>
<evidence type="ECO:0000256" key="13">
    <source>
        <dbReference type="ARBA" id="ARBA00045827"/>
    </source>
</evidence>
<comment type="catalytic activity">
    <reaction evidence="7">
        <text>a 1,2-diacyl-sn-glycero-3-phosphocholine(in) = a 1,2-diacyl-sn-glycero-3-phosphocholine(out)</text>
        <dbReference type="Rhea" id="RHEA:38571"/>
        <dbReference type="ChEBI" id="CHEBI:57643"/>
    </reaction>
</comment>
<comment type="catalytic activity">
    <reaction evidence="9">
        <text>6-(alpha-D-glucosaminyl)-(1-octadecanoyl,2-(9Z)-octadecenoyl-sn-glycero-3-phospho)-1D-myo-inositol(in) = 6-(alpha-D-glucosaminyl)-(1-octadecanoyl,2-(9Z)-octadecenoyl-sn-glycero-3-phospho)-1D-myo-inositol(out)</text>
        <dbReference type="Rhea" id="RHEA:71495"/>
        <dbReference type="ChEBI" id="CHEBI:190691"/>
    </reaction>
</comment>
<comment type="similarity">
    <text evidence="2">Belongs to the CLPTM1 family.</text>
</comment>
<evidence type="ECO:0000256" key="4">
    <source>
        <dbReference type="ARBA" id="ARBA00022989"/>
    </source>
</evidence>
<evidence type="ECO:0000256" key="14">
    <source>
        <dbReference type="ARBA" id="ARBA00093208"/>
    </source>
</evidence>
<keyword evidence="16" id="KW-1185">Reference proteome</keyword>
<gene>
    <name evidence="17 18" type="primary">LOC106821042</name>
</gene>
<dbReference type="RefSeq" id="XP_014681163.1">
    <property type="nucleotide sequence ID" value="XM_014825677.1"/>
</dbReference>
<evidence type="ECO:0000256" key="15">
    <source>
        <dbReference type="SAM" id="Phobius"/>
    </source>
</evidence>
<evidence type="ECO:0000256" key="9">
    <source>
        <dbReference type="ARBA" id="ARBA00036810"/>
    </source>
</evidence>
<sequence>MRWPSLSVVLSGLFIAYLSHTTWTMYQLFFPAACQQGGQARCVKPYLLRNPKLQLLVYVSTKVKVSSTKYLDLIWKHENFSVDQSAEYEVNITLPEATKKNGTLFVHVCVLPRTDQPFLSQRMVYQSGQLSTYMIPRAKAYNLMGEEGMITDSIRVPVSHLQSVLKLNVVSDIIAFSREAFPPELFRFARISPEGDYLPLLYIDDVSTRIRNLKEVNSSSKTMPLFISYSPISVGKLRLWSQLQESMRLMHVLGFSEKDTDEVKGLFADTGFYLLMMTFGVSALHLLFDFLAFKNDISFWKSRKSMEGLSTRTVVWRCISQTIVFMYLCDQDTSLLILIPAGIGSVIELWKVKKALKVTITISGFLPKLKLGSANDKEKLTEEFDSQAMRYLSYALYPLCAVGAIYSLLYTPHKSWYSWCVTSLVNGIYAFGFLFMLPQLFLNYKLKSVAHLPWRAFMYKAFNTFIDDVFAFIITMPTAHRLACFRDDIVFVVYLYQRWLYPVDKTRVNEFGRSYEHEVEKDEGKKKVE</sequence>
<evidence type="ECO:0000256" key="3">
    <source>
        <dbReference type="ARBA" id="ARBA00022692"/>
    </source>
</evidence>
<dbReference type="InterPro" id="IPR008429">
    <property type="entry name" value="CLPTM1"/>
</dbReference>
<keyword evidence="3 15" id="KW-0812">Transmembrane</keyword>
<name>A0ABM1F9P2_PRICU</name>
<dbReference type="RefSeq" id="XP_014681164.1">
    <property type="nucleotide sequence ID" value="XM_014825678.1"/>
</dbReference>
<keyword evidence="4 15" id="KW-1133">Transmembrane helix</keyword>
<dbReference type="PANTHER" id="PTHR21347:SF0">
    <property type="entry name" value="LIPID SCRAMBLASE CLPTM1L"/>
    <property type="match status" value="1"/>
</dbReference>
<feature type="transmembrane region" description="Helical" evidence="15">
    <location>
        <begin position="272"/>
        <end position="293"/>
    </location>
</feature>
<evidence type="ECO:0000256" key="1">
    <source>
        <dbReference type="ARBA" id="ARBA00004141"/>
    </source>
</evidence>
<proteinExistence type="inferred from homology"/>
<evidence type="ECO:0000256" key="12">
    <source>
        <dbReference type="ARBA" id="ARBA00043155"/>
    </source>
</evidence>
<feature type="transmembrane region" description="Helical" evidence="15">
    <location>
        <begin position="391"/>
        <end position="410"/>
    </location>
</feature>
<dbReference type="PANTHER" id="PTHR21347">
    <property type="entry name" value="CLEFT LIP AND PALATE ASSOCIATED TRANSMEMBRANE PROTEIN-RELATED"/>
    <property type="match status" value="1"/>
</dbReference>
<comment type="catalytic activity">
    <reaction evidence="14">
        <text>a 6-(alpha-D-glucosaminyl)-1-(1,2-diacyl-sn-glycero-3-phospho)-1D-myo-inositol(in) = a 6-(alpha-D-glucosaminyl)-1-(1,2-diacyl-sn-glycero-3-phospho)-1D-myo-inositol(out)</text>
        <dbReference type="Rhea" id="RHEA:71491"/>
        <dbReference type="ChEBI" id="CHEBI:57997"/>
    </reaction>
</comment>
<keyword evidence="5 15" id="KW-0472">Membrane</keyword>
<dbReference type="Pfam" id="PF05602">
    <property type="entry name" value="CLPTM1"/>
    <property type="match status" value="1"/>
</dbReference>
<evidence type="ECO:0000313" key="18">
    <source>
        <dbReference type="RefSeq" id="XP_014681164.1"/>
    </source>
</evidence>
<comment type="catalytic activity">
    <reaction evidence="6">
        <text>a 1,2-diacyl-sn-glycero-3-phosphoethanolamine(in) = a 1,2-diacyl-sn-glycero-3-phosphoethanolamine(out)</text>
        <dbReference type="Rhea" id="RHEA:38895"/>
        <dbReference type="ChEBI" id="CHEBI:64612"/>
    </reaction>
</comment>
<feature type="transmembrane region" description="Helical" evidence="15">
    <location>
        <begin position="416"/>
        <end position="437"/>
    </location>
</feature>
<dbReference type="GeneID" id="106821042"/>
<comment type="function">
    <text evidence="13">Scramblase that mediates the translocation of glucosaminylphosphatidylinositol (alpha-D-GlcN-(1-6)-(1,2-diacyl-sn-glycero-3-phospho)-1D-myo-inositol, GlcN-PI) across the endoplasmic reticulum (ER) membrane, from the cytosolic leaflet to the luminal leaflet of the ER membrane, where it participates in the biosynthesis of glycosylphosphatidylinositol (GPI). GPI is a lipid glycoconjugate involved in post-translational modification of proteins. Can also translocate 1,2-diacyl-sn-glycero-3-phospho-(1D-myo-inositol) (phosphatidylinositol or PI), as well as several other phospholipids (1,2-diacyl-sn-glycero-3-phosphocholine, 1,2-diacyl-sn-glycero-3-phosphoethanolamine), and N-acetylglucosaminylphosphatidylinositol (GlcNAc-PI) in vitro.</text>
</comment>
<comment type="subcellular location">
    <subcellularLocation>
        <location evidence="1">Membrane</location>
        <topology evidence="1">Multi-pass membrane protein</topology>
    </subcellularLocation>
</comment>
<protein>
    <recommendedName>
        <fullName evidence="10">Lipid scramblase CLPTM1L</fullName>
    </recommendedName>
    <alternativeName>
        <fullName evidence="12">Cisplatin resistance-related protein 9</fullName>
    </alternativeName>
    <alternativeName>
        <fullName evidence="11">Cleft lip and palate transmembrane protein 1-like protein</fullName>
    </alternativeName>
</protein>
<evidence type="ECO:0000256" key="6">
    <source>
        <dbReference type="ARBA" id="ARBA00024615"/>
    </source>
</evidence>